<reference evidence="18" key="2">
    <citation type="journal article" date="2018" name="Sci. Data">
        <title>The draft genome sequence of cork oak.</title>
        <authorList>
            <person name="Ramos A.M."/>
            <person name="Usie A."/>
            <person name="Barbosa P."/>
            <person name="Barros P.M."/>
            <person name="Capote T."/>
            <person name="Chaves I."/>
            <person name="Simoes F."/>
            <person name="Abreu I."/>
            <person name="Carrasquinho I."/>
            <person name="Faro C."/>
            <person name="Guimaraes J.B."/>
            <person name="Mendonca D."/>
            <person name="Nobrega F."/>
            <person name="Rodrigues L."/>
            <person name="Saibo N.J.M."/>
            <person name="Varela M.C."/>
            <person name="Egas C."/>
            <person name="Matos J."/>
            <person name="Miguel C.M."/>
            <person name="Oliveira M.M."/>
            <person name="Ricardo C.P."/>
            <person name="Goncalves S."/>
        </authorList>
    </citation>
    <scope>NUCLEOTIDE SEQUENCE [LARGE SCALE GENOMIC DNA]</scope>
    <source>
        <strain evidence="18">HL8</strain>
    </source>
</reference>
<evidence type="ECO:0000256" key="16">
    <source>
        <dbReference type="SAM" id="SignalP"/>
    </source>
</evidence>
<dbReference type="InterPro" id="IPR000823">
    <property type="entry name" value="Peroxidase_pln"/>
</dbReference>
<comment type="cofactor">
    <cofactor evidence="12">
        <name>heme b</name>
        <dbReference type="ChEBI" id="CHEBI:60344"/>
    </cofactor>
    <text evidence="12">Binds 1 heme b (iron(II)-protoporphyrin IX) group per subunit.</text>
</comment>
<dbReference type="PROSITE" id="PS00436">
    <property type="entry name" value="PEROXIDASE_2"/>
    <property type="match status" value="1"/>
</dbReference>
<dbReference type="InterPro" id="IPR002016">
    <property type="entry name" value="Haem_peroxidase"/>
</dbReference>
<evidence type="ECO:0000256" key="4">
    <source>
        <dbReference type="ARBA" id="ARBA00022559"/>
    </source>
</evidence>
<dbReference type="SUPFAM" id="SSF48113">
    <property type="entry name" value="Heme-dependent peroxidases"/>
    <property type="match status" value="1"/>
</dbReference>
<feature type="chain" id="PRO_5043654029" description="peroxidase" evidence="16">
    <location>
        <begin position="20"/>
        <end position="430"/>
    </location>
</feature>
<keyword evidence="5" id="KW-0349">Heme</keyword>
<keyword evidence="6 12" id="KW-0479">Metal-binding</keyword>
<evidence type="ECO:0000256" key="13">
    <source>
        <dbReference type="PIRSR" id="PIRSR600823-4"/>
    </source>
</evidence>
<feature type="binding site" evidence="12">
    <location>
        <position position="205"/>
    </location>
    <ligand>
        <name>Ca(2+)</name>
        <dbReference type="ChEBI" id="CHEBI:29108"/>
        <label>2</label>
    </ligand>
</feature>
<dbReference type="GO" id="GO:0140825">
    <property type="term" value="F:lactoperoxidase activity"/>
    <property type="evidence" value="ECO:0007669"/>
    <property type="project" value="UniProtKB-EC"/>
</dbReference>
<evidence type="ECO:0000256" key="15">
    <source>
        <dbReference type="RuleBase" id="RU004241"/>
    </source>
</evidence>
<evidence type="ECO:0000256" key="14">
    <source>
        <dbReference type="PIRSR" id="PIRSR600823-5"/>
    </source>
</evidence>
<evidence type="ECO:0000256" key="7">
    <source>
        <dbReference type="ARBA" id="ARBA00023002"/>
    </source>
</evidence>
<evidence type="ECO:0000256" key="6">
    <source>
        <dbReference type="ARBA" id="ARBA00022723"/>
    </source>
</evidence>
<feature type="binding site" evidence="12">
    <location>
        <position position="81"/>
    </location>
    <ligand>
        <name>Ca(2+)</name>
        <dbReference type="ChEBI" id="CHEBI:29108"/>
        <label>1</label>
    </ligand>
</feature>
<dbReference type="GO" id="GO:0046872">
    <property type="term" value="F:metal ion binding"/>
    <property type="evidence" value="ECO:0007669"/>
    <property type="project" value="UniProtKB-KW"/>
</dbReference>
<dbReference type="PROSITE" id="PS50873">
    <property type="entry name" value="PEROXIDASE_4"/>
    <property type="match status" value="1"/>
</dbReference>
<comment type="catalytic activity">
    <reaction evidence="1">
        <text>2 a phenolic donor + H2O2 = 2 a phenolic radical donor + 2 H2O</text>
        <dbReference type="Rhea" id="RHEA:56136"/>
        <dbReference type="ChEBI" id="CHEBI:15377"/>
        <dbReference type="ChEBI" id="CHEBI:16240"/>
        <dbReference type="ChEBI" id="CHEBI:139520"/>
        <dbReference type="ChEBI" id="CHEBI:139521"/>
        <dbReference type="EC" id="1.11.1.7"/>
    </reaction>
</comment>
<feature type="binding site" description="axial binding residue" evidence="12">
    <location>
        <position position="204"/>
    </location>
    <ligand>
        <name>heme b</name>
        <dbReference type="ChEBI" id="CHEBI:60344"/>
    </ligand>
    <ligandPart>
        <name>Fe</name>
        <dbReference type="ChEBI" id="CHEBI:18248"/>
    </ligandPart>
</feature>
<keyword evidence="4 18" id="KW-0575">Peroxidase</keyword>
<reference evidence="18" key="1">
    <citation type="submission" date="2017-12" db="EMBL/GenBank/DDBJ databases">
        <authorList>
            <person name="Barbosa P."/>
            <person name="Usie A."/>
            <person name="Ramos A.M."/>
        </authorList>
    </citation>
    <scope>NUCLEOTIDE SEQUENCE</scope>
    <source>
        <strain evidence="18">HL8</strain>
        <tissue evidence="18">Leaves</tissue>
    </source>
</reference>
<evidence type="ECO:0000256" key="5">
    <source>
        <dbReference type="ARBA" id="ARBA00022617"/>
    </source>
</evidence>
<keyword evidence="9 14" id="KW-1015">Disulfide bond</keyword>
<keyword evidence="12" id="KW-0106">Calcium</keyword>
<dbReference type="EMBL" id="PKMF04000034">
    <property type="protein sequence ID" value="KAK7856679.1"/>
    <property type="molecule type" value="Genomic_DNA"/>
</dbReference>
<feature type="binding site" evidence="12">
    <location>
        <position position="261"/>
    </location>
    <ligand>
        <name>Ca(2+)</name>
        <dbReference type="ChEBI" id="CHEBI:29108"/>
        <label>2</label>
    </ligand>
</feature>
<dbReference type="Gene3D" id="1.10.420.10">
    <property type="entry name" value="Peroxidase, domain 2"/>
    <property type="match status" value="2"/>
</dbReference>
<evidence type="ECO:0000313" key="18">
    <source>
        <dbReference type="EMBL" id="KAK7856679.1"/>
    </source>
</evidence>
<dbReference type="EC" id="1.11.1.7" evidence="3"/>
<dbReference type="PRINTS" id="PR00461">
    <property type="entry name" value="PLPEROXIDASE"/>
</dbReference>
<keyword evidence="16" id="KW-0732">Signal</keyword>
<feature type="disulfide bond" evidence="14">
    <location>
        <begin position="77"/>
        <end position="80"/>
    </location>
</feature>
<feature type="site" description="Transition state stabilizer" evidence="13">
    <location>
        <position position="71"/>
    </location>
</feature>
<dbReference type="PRINTS" id="PR00458">
    <property type="entry name" value="PEROXIDASE"/>
</dbReference>
<feature type="active site" description="Proton acceptor" evidence="10">
    <location>
        <position position="75"/>
    </location>
</feature>
<organism evidence="18">
    <name type="scientific">Quercus suber</name>
    <name type="common">Cork oak</name>
    <dbReference type="NCBI Taxonomy" id="58331"/>
    <lineage>
        <taxon>Eukaryota</taxon>
        <taxon>Viridiplantae</taxon>
        <taxon>Streptophyta</taxon>
        <taxon>Embryophyta</taxon>
        <taxon>Tracheophyta</taxon>
        <taxon>Spermatophyta</taxon>
        <taxon>Magnoliopsida</taxon>
        <taxon>eudicotyledons</taxon>
        <taxon>Gunneridae</taxon>
        <taxon>Pentapetalae</taxon>
        <taxon>rosids</taxon>
        <taxon>fabids</taxon>
        <taxon>Fagales</taxon>
        <taxon>Fagaceae</taxon>
        <taxon>Quercus</taxon>
    </lineage>
</organism>
<evidence type="ECO:0000256" key="12">
    <source>
        <dbReference type="PIRSR" id="PIRSR600823-3"/>
    </source>
</evidence>
<dbReference type="Gene3D" id="1.10.520.10">
    <property type="match status" value="2"/>
</dbReference>
<accession>A0AAW0M0Q8</accession>
<evidence type="ECO:0000256" key="8">
    <source>
        <dbReference type="ARBA" id="ARBA00023004"/>
    </source>
</evidence>
<gene>
    <name evidence="18" type="primary">PER40</name>
    <name evidence="18" type="ORF">CFP56_022140</name>
</gene>
<protein>
    <recommendedName>
        <fullName evidence="3">peroxidase</fullName>
        <ecNumber evidence="3">1.11.1.7</ecNumber>
    </recommendedName>
</protein>
<dbReference type="CDD" id="cd00693">
    <property type="entry name" value="secretory_peroxidase"/>
    <property type="match status" value="1"/>
</dbReference>
<dbReference type="InterPro" id="IPR033905">
    <property type="entry name" value="Secretory_peroxidase"/>
</dbReference>
<dbReference type="FunFam" id="1.10.420.10:FF:000001">
    <property type="entry name" value="Peroxidase"/>
    <property type="match status" value="1"/>
</dbReference>
<comment type="cofactor">
    <cofactor evidence="12">
        <name>Ca(2+)</name>
        <dbReference type="ChEBI" id="CHEBI:29108"/>
    </cofactor>
    <text evidence="12">Binds 2 calcium ions per subunit.</text>
</comment>
<dbReference type="GO" id="GO:0006979">
    <property type="term" value="P:response to oxidative stress"/>
    <property type="evidence" value="ECO:0007669"/>
    <property type="project" value="InterPro"/>
</dbReference>
<feature type="binding site" evidence="12">
    <location>
        <position position="256"/>
    </location>
    <ligand>
        <name>Ca(2+)</name>
        <dbReference type="ChEBI" id="CHEBI:29108"/>
        <label>2</label>
    </ligand>
</feature>
<name>A0AAW0M0Q8_QUESU</name>
<dbReference type="GO" id="GO:0020037">
    <property type="term" value="F:heme binding"/>
    <property type="evidence" value="ECO:0007669"/>
    <property type="project" value="InterPro"/>
</dbReference>
<feature type="disulfide bond" evidence="14">
    <location>
        <begin position="211"/>
        <end position="240"/>
    </location>
</feature>
<evidence type="ECO:0000256" key="3">
    <source>
        <dbReference type="ARBA" id="ARBA00012313"/>
    </source>
</evidence>
<evidence type="ECO:0000256" key="2">
    <source>
        <dbReference type="ARBA" id="ARBA00002322"/>
    </source>
</evidence>
<evidence type="ECO:0000256" key="10">
    <source>
        <dbReference type="PIRSR" id="PIRSR600823-1"/>
    </source>
</evidence>
<proteinExistence type="inferred from homology"/>
<dbReference type="GO" id="GO:0042744">
    <property type="term" value="P:hydrogen peroxide catabolic process"/>
    <property type="evidence" value="ECO:0007669"/>
    <property type="project" value="InterPro"/>
</dbReference>
<feature type="binding site" evidence="12">
    <location>
        <position position="83"/>
    </location>
    <ligand>
        <name>Ca(2+)</name>
        <dbReference type="ChEBI" id="CHEBI:29108"/>
        <label>1</label>
    </ligand>
</feature>
<sequence length="430" mass="46466">MSKYFAFCLVMLKLAMAFANTPNSLKDEACGEVSLSFGIYLNICPEAEAIIFSWVAKAVSEDPRMAASLLRLHFHDCFGCDASVLLDDTDTFVGEKTAAPNLNSLRGFEVIDAIKSDLEAVCPQTVSCADILATVARDSVILVRDSLSASKEAANNNIPGPNSTVATLVAKFENVGLSLNDMVALSGSDCLLRNSTIIPLEGAHTVGKARCSTFSTRLQGINQNGPDINLDFIASLLQLCSGSDSATTLAHLDLVTPATFDNQYYVNLISGEGLLQSDQVLVSGDEQTRQIVETYAEDPSVFFEDFRNSMLKMGSIGALTGSSVSPSSYTSSPCATFSSTSAPPFQVPEDENVHNNFLRRFKDSGKLKFPGKVKSKENENVRRPIRIEGNQKSGKFKVGSGRILSEMRRELVDEANCFVGFGLELTRPTI</sequence>
<evidence type="ECO:0000256" key="11">
    <source>
        <dbReference type="PIRSR" id="PIRSR600823-2"/>
    </source>
</evidence>
<dbReference type="InterPro" id="IPR010255">
    <property type="entry name" value="Haem_peroxidase_sf"/>
</dbReference>
<comment type="function">
    <text evidence="2">Removal of H(2)O(2), oxidation of toxic reductants, biosynthesis and degradation of lignin, suberization, auxin catabolism, response to environmental stresses such as wounding, pathogen attack and oxidative stress. These functions might be dependent on each isozyme/isoform in each plant tissue.</text>
</comment>
<feature type="binding site" evidence="12">
    <location>
        <position position="79"/>
    </location>
    <ligand>
        <name>Ca(2+)</name>
        <dbReference type="ChEBI" id="CHEBI:29108"/>
        <label>1</label>
    </ligand>
</feature>
<feature type="binding site" evidence="12">
    <location>
        <position position="253"/>
    </location>
    <ligand>
        <name>Ca(2+)</name>
        <dbReference type="ChEBI" id="CHEBI:29108"/>
        <label>2</label>
    </ligand>
</feature>
<dbReference type="InterPro" id="IPR019794">
    <property type="entry name" value="Peroxidases_AS"/>
</dbReference>
<comment type="similarity">
    <text evidence="15">Belongs to the peroxidase family.</text>
</comment>
<evidence type="ECO:0000259" key="17">
    <source>
        <dbReference type="PROSITE" id="PS50873"/>
    </source>
</evidence>
<feature type="domain" description="Plant heme peroxidase family profile" evidence="17">
    <location>
        <begin position="34"/>
        <end position="338"/>
    </location>
</feature>
<feature type="binding site" evidence="12">
    <location>
        <position position="95"/>
    </location>
    <ligand>
        <name>Ca(2+)</name>
        <dbReference type="ChEBI" id="CHEBI:29108"/>
        <label>1</label>
    </ligand>
</feature>
<dbReference type="PANTHER" id="PTHR31388">
    <property type="entry name" value="PEROXIDASE 72-RELATED"/>
    <property type="match status" value="1"/>
</dbReference>
<reference evidence="18" key="3">
    <citation type="submission" date="2023-07" db="EMBL/GenBank/DDBJ databases">
        <title>An improved reference 1 genome and first organelle genomes of Quercus suber.</title>
        <authorList>
            <consortium name="Genosuber Consortium"/>
            <person name="Usie A."/>
            <person name="Serra O."/>
            <person name="Barros P."/>
        </authorList>
    </citation>
    <scope>NUCLEOTIDE SEQUENCE</scope>
    <source>
        <strain evidence="18">HL8</strain>
        <tissue evidence="18">Leaves</tissue>
    </source>
</reference>
<feature type="disulfide bond" evidence="14">
    <location>
        <begin position="44"/>
        <end position="122"/>
    </location>
</feature>
<dbReference type="Pfam" id="PF00141">
    <property type="entry name" value="peroxidase"/>
    <property type="match status" value="1"/>
</dbReference>
<evidence type="ECO:0000256" key="9">
    <source>
        <dbReference type="ARBA" id="ARBA00023157"/>
    </source>
</evidence>
<keyword evidence="7" id="KW-0560">Oxidoreductase</keyword>
<keyword evidence="8 12" id="KW-0408">Iron</keyword>
<dbReference type="PANTHER" id="PTHR31388:SF28">
    <property type="entry name" value="PEROXIDASE 40"/>
    <property type="match status" value="1"/>
</dbReference>
<feature type="binding site" evidence="12">
    <location>
        <position position="76"/>
    </location>
    <ligand>
        <name>Ca(2+)</name>
        <dbReference type="ChEBI" id="CHEBI:29108"/>
        <label>1</label>
    </ligand>
</feature>
<evidence type="ECO:0000256" key="1">
    <source>
        <dbReference type="ARBA" id="ARBA00000189"/>
    </source>
</evidence>
<feature type="signal peptide" evidence="16">
    <location>
        <begin position="1"/>
        <end position="19"/>
    </location>
</feature>
<feature type="binding site" evidence="11">
    <location>
        <position position="159"/>
    </location>
    <ligand>
        <name>substrate</name>
    </ligand>
</feature>
<comment type="caution">
    <text evidence="18">The sequence shown here is derived from an EMBL/GenBank/DDBJ whole genome shotgun (WGS) entry which is preliminary data.</text>
</comment>
<dbReference type="AlphaFoldDB" id="A0AAW0M0Q8"/>